<dbReference type="AlphaFoldDB" id="A0A969PUT1"/>
<keyword evidence="3" id="KW-0119">Carbohydrate metabolism</keyword>
<evidence type="ECO:0000313" key="5">
    <source>
        <dbReference type="Proteomes" id="UP000752012"/>
    </source>
</evidence>
<dbReference type="Proteomes" id="UP000752012">
    <property type="component" value="Unassembled WGS sequence"/>
</dbReference>
<dbReference type="RefSeq" id="WP_168004359.1">
    <property type="nucleotide sequence ID" value="NZ_JAATHJ010000001.1"/>
</dbReference>
<dbReference type="GO" id="GO:0042732">
    <property type="term" value="P:D-xylose metabolic process"/>
    <property type="evidence" value="ECO:0007669"/>
    <property type="project" value="UniProtKB-KW"/>
</dbReference>
<comment type="function">
    <text evidence="1">Transcriptional repressor of xylose-utilizing enzymes.</text>
</comment>
<comment type="caution">
    <text evidence="4">The sequence shown here is derived from an EMBL/GenBank/DDBJ whole genome shotgun (WGS) entry which is preliminary data.</text>
</comment>
<reference evidence="4 5" key="1">
    <citation type="submission" date="2020-03" db="EMBL/GenBank/DDBJ databases">
        <title>Assessment of the enzymatic potential of alkaline-tolerant lipase obtained from Bacillus luteus H11 (technogenic soil) for the bioremediation of saline soils contaminated with petroleum substances.</title>
        <authorList>
            <person name="Kalwasinska A."/>
        </authorList>
    </citation>
    <scope>NUCLEOTIDE SEQUENCE [LARGE SCALE GENOMIC DNA]</scope>
    <source>
        <strain evidence="4 5">H11</strain>
    </source>
</reference>
<dbReference type="SUPFAM" id="SSF53067">
    <property type="entry name" value="Actin-like ATPase domain"/>
    <property type="match status" value="1"/>
</dbReference>
<dbReference type="EMBL" id="JAATHJ010000001">
    <property type="protein sequence ID" value="NJP36077.1"/>
    <property type="molecule type" value="Genomic_DNA"/>
</dbReference>
<dbReference type="PANTHER" id="PTHR18964:SF149">
    <property type="entry name" value="BIFUNCTIONAL UDP-N-ACETYLGLUCOSAMINE 2-EPIMERASE_N-ACETYLMANNOSAMINE KINASE"/>
    <property type="match status" value="1"/>
</dbReference>
<evidence type="ECO:0000256" key="1">
    <source>
        <dbReference type="ARBA" id="ARBA00002486"/>
    </source>
</evidence>
<keyword evidence="3" id="KW-0859">Xylose metabolism</keyword>
<dbReference type="PANTHER" id="PTHR18964">
    <property type="entry name" value="ROK (REPRESSOR, ORF, KINASE) FAMILY"/>
    <property type="match status" value="1"/>
</dbReference>
<dbReference type="InterPro" id="IPR036388">
    <property type="entry name" value="WH-like_DNA-bd_sf"/>
</dbReference>
<keyword evidence="5" id="KW-1185">Reference proteome</keyword>
<evidence type="ECO:0000256" key="3">
    <source>
        <dbReference type="ARBA" id="ARBA00022629"/>
    </source>
</evidence>
<proteinExistence type="inferred from homology"/>
<comment type="similarity">
    <text evidence="2">Belongs to the ROK (NagC/XylR) family.</text>
</comment>
<name>A0A969PUT1_9BACI</name>
<dbReference type="SUPFAM" id="SSF46785">
    <property type="entry name" value="Winged helix' DNA-binding domain"/>
    <property type="match status" value="1"/>
</dbReference>
<evidence type="ECO:0000256" key="2">
    <source>
        <dbReference type="ARBA" id="ARBA00006479"/>
    </source>
</evidence>
<accession>A0A969PUT1</accession>
<dbReference type="Gene3D" id="3.30.420.40">
    <property type="match status" value="2"/>
</dbReference>
<evidence type="ECO:0000313" key="4">
    <source>
        <dbReference type="EMBL" id="NJP36077.1"/>
    </source>
</evidence>
<dbReference type="InterPro" id="IPR043129">
    <property type="entry name" value="ATPase_NBD"/>
</dbReference>
<dbReference type="InterPro" id="IPR049874">
    <property type="entry name" value="ROK_cs"/>
</dbReference>
<dbReference type="Gene3D" id="1.10.10.10">
    <property type="entry name" value="Winged helix-like DNA-binding domain superfamily/Winged helix DNA-binding domain"/>
    <property type="match status" value="1"/>
</dbReference>
<protein>
    <submittedName>
        <fullName evidence="4">ROK family transcriptional regulator</fullName>
    </submittedName>
</protein>
<dbReference type="PROSITE" id="PS01125">
    <property type="entry name" value="ROK"/>
    <property type="match status" value="1"/>
</dbReference>
<organism evidence="4 5">
    <name type="scientific">Alkalicoccus luteus</name>
    <dbReference type="NCBI Taxonomy" id="1237094"/>
    <lineage>
        <taxon>Bacteria</taxon>
        <taxon>Bacillati</taxon>
        <taxon>Bacillota</taxon>
        <taxon>Bacilli</taxon>
        <taxon>Bacillales</taxon>
        <taxon>Bacillaceae</taxon>
        <taxon>Alkalicoccus</taxon>
    </lineage>
</organism>
<gene>
    <name evidence="4" type="ORF">HCN83_00560</name>
</gene>
<dbReference type="InterPro" id="IPR000600">
    <property type="entry name" value="ROK"/>
</dbReference>
<dbReference type="InterPro" id="IPR036390">
    <property type="entry name" value="WH_DNA-bd_sf"/>
</dbReference>
<dbReference type="Pfam" id="PF00480">
    <property type="entry name" value="ROK"/>
    <property type="match status" value="1"/>
</dbReference>
<sequence length="385" mass="42349">MITGDAAYIKQLNRGLLLREISDQKKISRAALSKVTGLNKATISAQVAQLLEEELIYETEAEHYAVGRRPIMLSINEKAGYVLGADLDKGAILYHVSDLAGNTVLNEKKIIETEDYEAVLGILAADIEMYTSRFAEATYGLIRATIGIHGTVSNDEEILFVPKLGWRRKSIKSDLQTRVSIPLTFENNANLSAYAERVFSHQQSDHLMTVILSSGIGSGMIIHGELEKGHHGYAGEMGHMIIYPEGRPCKCGNSGCWERYASESSFFDHLAEELGESRLTAPDVQQLLEDGNSTAQKHMDSFIRNVSIGLNNVINLYNPETLVLNSDVLSWCPRAIERIKDNLVSNVSTCEEICLSRLGGNSCVLGACALSIQTFLNISHLTLSN</sequence>